<organism evidence="3 4">
    <name type="scientific">Gymnopilus dilepis</name>
    <dbReference type="NCBI Taxonomy" id="231916"/>
    <lineage>
        <taxon>Eukaryota</taxon>
        <taxon>Fungi</taxon>
        <taxon>Dikarya</taxon>
        <taxon>Basidiomycota</taxon>
        <taxon>Agaricomycotina</taxon>
        <taxon>Agaricomycetes</taxon>
        <taxon>Agaricomycetidae</taxon>
        <taxon>Agaricales</taxon>
        <taxon>Agaricineae</taxon>
        <taxon>Hymenogastraceae</taxon>
        <taxon>Gymnopilus</taxon>
    </lineage>
</organism>
<feature type="compositionally biased region" description="Basic residues" evidence="2">
    <location>
        <begin position="176"/>
        <end position="186"/>
    </location>
</feature>
<feature type="compositionally biased region" description="Basic residues" evidence="2">
    <location>
        <begin position="269"/>
        <end position="282"/>
    </location>
</feature>
<feature type="compositionally biased region" description="Basic and acidic residues" evidence="2">
    <location>
        <begin position="188"/>
        <end position="197"/>
    </location>
</feature>
<feature type="non-terminal residue" evidence="3">
    <location>
        <position position="1"/>
    </location>
</feature>
<feature type="compositionally biased region" description="Basic and acidic residues" evidence="2">
    <location>
        <begin position="259"/>
        <end position="268"/>
    </location>
</feature>
<dbReference type="InParanoid" id="A0A409X8C0"/>
<keyword evidence="1" id="KW-0175">Coiled coil</keyword>
<proteinExistence type="predicted"/>
<comment type="caution">
    <text evidence="3">The sequence shown here is derived from an EMBL/GenBank/DDBJ whole genome shotgun (WGS) entry which is preliminary data.</text>
</comment>
<feature type="compositionally biased region" description="Pro residues" evidence="2">
    <location>
        <begin position="34"/>
        <end position="76"/>
    </location>
</feature>
<feature type="region of interest" description="Disordered" evidence="2">
    <location>
        <begin position="1"/>
        <end position="198"/>
    </location>
</feature>
<sequence length="552" mass="58885">REAGRSAGEEYEPRAGRLPAAPTKTVQTPIAPVVAPPAHPPPPPVPSLPPPAETKPQKPFPRITPQPFHPPPPDRPPTASESETERDRPPTTNAKKTKTTGRKRAAATPKPAPAAQPSNHPRPDSPPPRTAPIPTADAPEASKKTAPPKKREETAPPAPAPAKRAAPPAEAPPAPRPRKPTAKPSKRGTCDTCRDAGVECEDFDGTQGACARCHHQKQACRYNGHQVSKMAKEKEESSGTPLPDDTSFIDLTTSSPAGDKMEVDDKPVAKKRSSRKGTKKSPKVVEAGETDASGADGVGSDAEGNAKGKGRASDFNRHQTAQLASVASRLAQLESRVGNPAGGGHRAGDVVTRLRLLENSQTCPDGDIWNQLNHLNEFREEWETFKDNHIALYKRLDAMEEVGESFEDIPARVEKLEHDFEVEVMKKMEEIESRMEANVAKRLEELEEREKSYKARIGALERKLLAKRPPAAHKLAPVASTPAALPTPSISPRVEAASLAAAPSLVLPTHPSTVTPPVVPPSTNAALCPSDFGVGQVPAPPAPEVAPPLVPT</sequence>
<accession>A0A409X8C0</accession>
<name>A0A409X8C0_9AGAR</name>
<feature type="compositionally biased region" description="Low complexity" evidence="2">
    <location>
        <begin position="106"/>
        <end position="119"/>
    </location>
</feature>
<feature type="coiled-coil region" evidence="1">
    <location>
        <begin position="436"/>
        <end position="463"/>
    </location>
</feature>
<evidence type="ECO:0008006" key="5">
    <source>
        <dbReference type="Google" id="ProtNLM"/>
    </source>
</evidence>
<evidence type="ECO:0000313" key="3">
    <source>
        <dbReference type="EMBL" id="PPQ86980.1"/>
    </source>
</evidence>
<protein>
    <recommendedName>
        <fullName evidence="5">Zn(2)-C6 fungal-type domain-containing protein</fullName>
    </recommendedName>
</protein>
<evidence type="ECO:0000256" key="2">
    <source>
        <dbReference type="SAM" id="MobiDB-lite"/>
    </source>
</evidence>
<feature type="compositionally biased region" description="Basic and acidic residues" evidence="2">
    <location>
        <begin position="1"/>
        <end position="15"/>
    </location>
</feature>
<evidence type="ECO:0000313" key="4">
    <source>
        <dbReference type="Proteomes" id="UP000284706"/>
    </source>
</evidence>
<feature type="region of interest" description="Disordered" evidence="2">
    <location>
        <begin position="223"/>
        <end position="316"/>
    </location>
</feature>
<feature type="compositionally biased region" description="Basic residues" evidence="2">
    <location>
        <begin position="95"/>
        <end position="105"/>
    </location>
</feature>
<evidence type="ECO:0000256" key="1">
    <source>
        <dbReference type="SAM" id="Coils"/>
    </source>
</evidence>
<dbReference type="AlphaFoldDB" id="A0A409X8C0"/>
<reference evidence="3 4" key="1">
    <citation type="journal article" date="2018" name="Evol. Lett.">
        <title>Horizontal gene cluster transfer increased hallucinogenic mushroom diversity.</title>
        <authorList>
            <person name="Reynolds H.T."/>
            <person name="Vijayakumar V."/>
            <person name="Gluck-Thaler E."/>
            <person name="Korotkin H.B."/>
            <person name="Matheny P.B."/>
            <person name="Slot J.C."/>
        </authorList>
    </citation>
    <scope>NUCLEOTIDE SEQUENCE [LARGE SCALE GENOMIC DNA]</scope>
    <source>
        <strain evidence="3 4">SRW20</strain>
    </source>
</reference>
<gene>
    <name evidence="3" type="ORF">CVT26_007461</name>
</gene>
<dbReference type="EMBL" id="NHYE01003977">
    <property type="protein sequence ID" value="PPQ86980.1"/>
    <property type="molecule type" value="Genomic_DNA"/>
</dbReference>
<keyword evidence="4" id="KW-1185">Reference proteome</keyword>
<feature type="non-terminal residue" evidence="3">
    <location>
        <position position="552"/>
    </location>
</feature>
<dbReference type="Proteomes" id="UP000284706">
    <property type="component" value="Unassembled WGS sequence"/>
</dbReference>